<dbReference type="EMBL" id="MHOL01000005">
    <property type="protein sequence ID" value="OGZ63154.1"/>
    <property type="molecule type" value="Genomic_DNA"/>
</dbReference>
<dbReference type="AlphaFoldDB" id="A0A1G2HKW0"/>
<comment type="caution">
    <text evidence="1">The sequence shown here is derived from an EMBL/GenBank/DDBJ whole genome shotgun (WGS) entry which is preliminary data.</text>
</comment>
<evidence type="ECO:0000313" key="2">
    <source>
        <dbReference type="Proteomes" id="UP000178991"/>
    </source>
</evidence>
<accession>A0A1G2HKW0</accession>
<organism evidence="1 2">
    <name type="scientific">Candidatus Staskawiczbacteria bacterium RIFCSPHIGHO2_01_FULL_34_27</name>
    <dbReference type="NCBI Taxonomy" id="1802199"/>
    <lineage>
        <taxon>Bacteria</taxon>
        <taxon>Candidatus Staskawicziibacteriota</taxon>
    </lineage>
</organism>
<name>A0A1G2HKW0_9BACT</name>
<dbReference type="Proteomes" id="UP000178991">
    <property type="component" value="Unassembled WGS sequence"/>
</dbReference>
<evidence type="ECO:0000313" key="1">
    <source>
        <dbReference type="EMBL" id="OGZ63154.1"/>
    </source>
</evidence>
<sequence length="353" mass="39657">MGADDSEEILKARKEVDEVFDKSENNQDLKAQQEKPISETIENWSESDIDAIILEEVSKADEPIKPEEVESSKVIEEKLPVAEEDVEVEENEEVGVFKEIGRTLNKFRKIGDKAIGEPLPIKSAKGVTGKIIGVLDLLAMTPVSITLGAIKVGYKSFRKMGLRGAELADEVKLKENKGRDEKYDYSFDPRTNWPMLTVEIADKFMRILGLRGISKLSNEDVDNAVNGAIEELLEDKSEKNNPEILPSTVREEGELTKSIEDANSFDELFETLRSKKEINGTTIDGKEESYDAEHAIRIIEGFRKKFNRDHKGLKYSKKDAKIYLASTNLSLQNLPNQEGLVEKIKELILAEIG</sequence>
<gene>
    <name evidence="1" type="ORF">A2639_03070</name>
</gene>
<proteinExistence type="predicted"/>
<protein>
    <submittedName>
        <fullName evidence="1">Uncharacterized protein</fullName>
    </submittedName>
</protein>
<reference evidence="1 2" key="1">
    <citation type="journal article" date="2016" name="Nat. Commun.">
        <title>Thousands of microbial genomes shed light on interconnected biogeochemical processes in an aquifer system.</title>
        <authorList>
            <person name="Anantharaman K."/>
            <person name="Brown C.T."/>
            <person name="Hug L.A."/>
            <person name="Sharon I."/>
            <person name="Castelle C.J."/>
            <person name="Probst A.J."/>
            <person name="Thomas B.C."/>
            <person name="Singh A."/>
            <person name="Wilkins M.J."/>
            <person name="Karaoz U."/>
            <person name="Brodie E.L."/>
            <person name="Williams K.H."/>
            <person name="Hubbard S.S."/>
            <person name="Banfield J.F."/>
        </authorList>
    </citation>
    <scope>NUCLEOTIDE SEQUENCE [LARGE SCALE GENOMIC DNA]</scope>
</reference>